<dbReference type="PROSITE" id="PS50850">
    <property type="entry name" value="MFS"/>
    <property type="match status" value="1"/>
</dbReference>
<evidence type="ECO:0000256" key="3">
    <source>
        <dbReference type="ARBA" id="ARBA00022692"/>
    </source>
</evidence>
<evidence type="ECO:0000256" key="1">
    <source>
        <dbReference type="ARBA" id="ARBA00004141"/>
    </source>
</evidence>
<dbReference type="Pfam" id="PF07690">
    <property type="entry name" value="MFS_1"/>
    <property type="match status" value="1"/>
</dbReference>
<dbReference type="PANTHER" id="PTHR23511">
    <property type="entry name" value="SYNAPTIC VESICLE GLYCOPROTEIN 2"/>
    <property type="match status" value="1"/>
</dbReference>
<evidence type="ECO:0000256" key="6">
    <source>
        <dbReference type="SAM" id="Phobius"/>
    </source>
</evidence>
<keyword evidence="3 6" id="KW-0812">Transmembrane</keyword>
<dbReference type="InterPro" id="IPR020846">
    <property type="entry name" value="MFS_dom"/>
</dbReference>
<dbReference type="PhylomeDB" id="B3SCY9"/>
<dbReference type="AlphaFoldDB" id="B3SCY9"/>
<gene>
    <name evidence="8" type="ORF">TRIADDRAFT_62145</name>
</gene>
<dbReference type="Gene3D" id="1.20.1250.20">
    <property type="entry name" value="MFS general substrate transporter like domains"/>
    <property type="match status" value="1"/>
</dbReference>
<keyword evidence="2" id="KW-0813">Transport</keyword>
<dbReference type="FunCoup" id="B3SCY9">
    <property type="interactions" value="123"/>
</dbReference>
<dbReference type="InterPro" id="IPR036259">
    <property type="entry name" value="MFS_trans_sf"/>
</dbReference>
<proteinExistence type="predicted"/>
<organism evidence="8 9">
    <name type="scientific">Trichoplax adhaerens</name>
    <name type="common">Trichoplax reptans</name>
    <dbReference type="NCBI Taxonomy" id="10228"/>
    <lineage>
        <taxon>Eukaryota</taxon>
        <taxon>Metazoa</taxon>
        <taxon>Placozoa</taxon>
        <taxon>Uniplacotomia</taxon>
        <taxon>Trichoplacea</taxon>
        <taxon>Trichoplacidae</taxon>
        <taxon>Trichoplax</taxon>
    </lineage>
</organism>
<evidence type="ECO:0000256" key="4">
    <source>
        <dbReference type="ARBA" id="ARBA00022989"/>
    </source>
</evidence>
<dbReference type="InParanoid" id="B3SCY9"/>
<protein>
    <recommendedName>
        <fullName evidence="7">Major facilitator superfamily (MFS) profile domain-containing protein</fullName>
    </recommendedName>
</protein>
<keyword evidence="9" id="KW-1185">Reference proteome</keyword>
<dbReference type="SUPFAM" id="SSF103473">
    <property type="entry name" value="MFS general substrate transporter"/>
    <property type="match status" value="1"/>
</dbReference>
<dbReference type="InterPro" id="IPR011701">
    <property type="entry name" value="MFS"/>
</dbReference>
<dbReference type="KEGG" id="tad:TRIADDRAFT_62145"/>
<keyword evidence="4 6" id="KW-1133">Transmembrane helix</keyword>
<evidence type="ECO:0000313" key="9">
    <source>
        <dbReference type="Proteomes" id="UP000009022"/>
    </source>
</evidence>
<reference evidence="8 9" key="1">
    <citation type="journal article" date="2008" name="Nature">
        <title>The Trichoplax genome and the nature of placozoans.</title>
        <authorList>
            <person name="Srivastava M."/>
            <person name="Begovic E."/>
            <person name="Chapman J."/>
            <person name="Putnam N.H."/>
            <person name="Hellsten U."/>
            <person name="Kawashima T."/>
            <person name="Kuo A."/>
            <person name="Mitros T."/>
            <person name="Salamov A."/>
            <person name="Carpenter M.L."/>
            <person name="Signorovitch A.Y."/>
            <person name="Moreno M.A."/>
            <person name="Kamm K."/>
            <person name="Grimwood J."/>
            <person name="Schmutz J."/>
            <person name="Shapiro H."/>
            <person name="Grigoriev I.V."/>
            <person name="Buss L.W."/>
            <person name="Schierwater B."/>
            <person name="Dellaporta S.L."/>
            <person name="Rokhsar D.S."/>
        </authorList>
    </citation>
    <scope>NUCLEOTIDE SEQUENCE [LARGE SCALE GENOMIC DNA]</scope>
    <source>
        <strain evidence="8 9">Grell-BS-1999</strain>
    </source>
</reference>
<keyword evidence="5 6" id="KW-0472">Membrane</keyword>
<dbReference type="RefSeq" id="XP_002118091.1">
    <property type="nucleotide sequence ID" value="XM_002118055.1"/>
</dbReference>
<dbReference type="GeneID" id="6759330"/>
<dbReference type="PANTHER" id="PTHR23511:SF41">
    <property type="entry name" value="MAJOR FACILITATOR SUPERFAMILY (MFS) PROFILE DOMAIN-CONTAINING PROTEIN"/>
    <property type="match status" value="1"/>
</dbReference>
<evidence type="ECO:0000259" key="7">
    <source>
        <dbReference type="PROSITE" id="PS50850"/>
    </source>
</evidence>
<accession>B3SCY9</accession>
<feature type="domain" description="Major facilitator superfamily (MFS) profile" evidence="7">
    <location>
        <begin position="45"/>
        <end position="217"/>
    </location>
</feature>
<sequence>MDAVEKKGSDDDHLQKFTIADVIEHIGFGPFQIRSLFVIGFIWPRLPKTAKLILTSMIRFSMLSILGPLLACDWGITKLEEALINALSFAGDILGSIYFGWFCDRYGRKLGVIFGILSTSYMSMISGLSSGIEMMLLLRFACGFTEGATIQCVTMVIEIVPAKARAKTIASLRTLVESPRYLLLHGFYKEASNIMKNAAKLNNKPAPEGKLVASVEV</sequence>
<dbReference type="Proteomes" id="UP000009022">
    <property type="component" value="Unassembled WGS sequence"/>
</dbReference>
<evidence type="ECO:0000256" key="5">
    <source>
        <dbReference type="ARBA" id="ARBA00023136"/>
    </source>
</evidence>
<dbReference type="OrthoDB" id="9289281at2759"/>
<dbReference type="CTD" id="6759330"/>
<evidence type="ECO:0000256" key="2">
    <source>
        <dbReference type="ARBA" id="ARBA00022448"/>
    </source>
</evidence>
<feature type="transmembrane region" description="Helical" evidence="6">
    <location>
        <begin position="82"/>
        <end position="103"/>
    </location>
</feature>
<dbReference type="EMBL" id="DS985274">
    <property type="protein sequence ID" value="EDV19402.1"/>
    <property type="molecule type" value="Genomic_DNA"/>
</dbReference>
<comment type="subcellular location">
    <subcellularLocation>
        <location evidence="1">Membrane</location>
        <topology evidence="1">Multi-pass membrane protein</topology>
    </subcellularLocation>
</comment>
<name>B3SCY9_TRIAD</name>
<dbReference type="eggNOG" id="KOG0253">
    <property type="taxonomic scope" value="Eukaryota"/>
</dbReference>
<dbReference type="GO" id="GO:0016020">
    <property type="term" value="C:membrane"/>
    <property type="evidence" value="ECO:0007669"/>
    <property type="project" value="UniProtKB-SubCell"/>
</dbReference>
<dbReference type="GO" id="GO:0022857">
    <property type="term" value="F:transmembrane transporter activity"/>
    <property type="evidence" value="ECO:0007669"/>
    <property type="project" value="InterPro"/>
</dbReference>
<dbReference type="OMA" id="CHASTWV"/>
<dbReference type="HOGENOM" id="CLU_1273688_0_0_1"/>
<evidence type="ECO:0000313" key="8">
    <source>
        <dbReference type="EMBL" id="EDV19402.1"/>
    </source>
</evidence>
<feature type="transmembrane region" description="Helical" evidence="6">
    <location>
        <begin position="52"/>
        <end position="76"/>
    </location>
</feature>
<feature type="transmembrane region" description="Helical" evidence="6">
    <location>
        <begin position="110"/>
        <end position="130"/>
    </location>
</feature>